<keyword evidence="1" id="KW-0479">Metal-binding</keyword>
<dbReference type="OMA" id="MPRTIAN"/>
<evidence type="ECO:0000256" key="1">
    <source>
        <dbReference type="ARBA" id="ARBA00022723"/>
    </source>
</evidence>
<dbReference type="PANTHER" id="PTHR47660">
    <property type="entry name" value="TRANSCRIPTION FACTOR WITH C2H2 AND ZN(2)-CYS(6) DNA BINDING DOMAIN (EUROFUNG)-RELATED-RELATED"/>
    <property type="match status" value="1"/>
</dbReference>
<evidence type="ECO:0008006" key="8">
    <source>
        <dbReference type="Google" id="ProtNLM"/>
    </source>
</evidence>
<dbReference type="VEuPathDB" id="FungiDB:ATEG_02131"/>
<dbReference type="EMBL" id="CH476596">
    <property type="protein sequence ID" value="EAU37093.1"/>
    <property type="molecule type" value="Genomic_DNA"/>
</dbReference>
<dbReference type="eggNOG" id="ENOG502QRRW">
    <property type="taxonomic scope" value="Eukaryota"/>
</dbReference>
<protein>
    <recommendedName>
        <fullName evidence="8">Transcription factor domain-containing protein</fullName>
    </recommendedName>
</protein>
<gene>
    <name evidence="6" type="ORF">ATEG_02131</name>
</gene>
<dbReference type="PANTHER" id="PTHR47660:SF3">
    <property type="entry name" value="FINGER DOMAIN PROTEIN, PUTATIVE (AFU_ORTHOLOGUE AFUA_4G03310)-RELATED"/>
    <property type="match status" value="1"/>
</dbReference>
<evidence type="ECO:0000256" key="4">
    <source>
        <dbReference type="ARBA" id="ARBA00023163"/>
    </source>
</evidence>
<dbReference type="RefSeq" id="XP_001211309.1">
    <property type="nucleotide sequence ID" value="XM_001211309.1"/>
</dbReference>
<proteinExistence type="predicted"/>
<dbReference type="GO" id="GO:0046872">
    <property type="term" value="F:metal ion binding"/>
    <property type="evidence" value="ECO:0007669"/>
    <property type="project" value="UniProtKB-KW"/>
</dbReference>
<dbReference type="HOGENOM" id="CLU_044368_0_0_1"/>
<evidence type="ECO:0000256" key="3">
    <source>
        <dbReference type="ARBA" id="ARBA00023015"/>
    </source>
</evidence>
<dbReference type="Proteomes" id="UP000007963">
    <property type="component" value="Unassembled WGS sequence"/>
</dbReference>
<evidence type="ECO:0000256" key="2">
    <source>
        <dbReference type="ARBA" id="ARBA00022833"/>
    </source>
</evidence>
<accession>Q0CW03</accession>
<keyword evidence="3" id="KW-0805">Transcription regulation</keyword>
<dbReference type="AlphaFoldDB" id="Q0CW03"/>
<reference evidence="7" key="1">
    <citation type="submission" date="2005-09" db="EMBL/GenBank/DDBJ databases">
        <title>Annotation of the Aspergillus terreus NIH2624 genome.</title>
        <authorList>
            <person name="Birren B.W."/>
            <person name="Lander E.S."/>
            <person name="Galagan J.E."/>
            <person name="Nusbaum C."/>
            <person name="Devon K."/>
            <person name="Henn M."/>
            <person name="Ma L.-J."/>
            <person name="Jaffe D.B."/>
            <person name="Butler J."/>
            <person name="Alvarez P."/>
            <person name="Gnerre S."/>
            <person name="Grabherr M."/>
            <person name="Kleber M."/>
            <person name="Mauceli E.W."/>
            <person name="Brockman W."/>
            <person name="Rounsley S."/>
            <person name="Young S.K."/>
            <person name="LaButti K."/>
            <person name="Pushparaj V."/>
            <person name="DeCaprio D."/>
            <person name="Crawford M."/>
            <person name="Koehrsen M."/>
            <person name="Engels R."/>
            <person name="Montgomery P."/>
            <person name="Pearson M."/>
            <person name="Howarth C."/>
            <person name="Larson L."/>
            <person name="Luoma S."/>
            <person name="White J."/>
            <person name="Alvarado L."/>
            <person name="Kodira C.D."/>
            <person name="Zeng Q."/>
            <person name="Oleary S."/>
            <person name="Yandava C."/>
            <person name="Denning D.W."/>
            <person name="Nierman W.C."/>
            <person name="Milne T."/>
            <person name="Madden K."/>
        </authorList>
    </citation>
    <scope>NUCLEOTIDE SEQUENCE [LARGE SCALE GENOMIC DNA]</scope>
    <source>
        <strain evidence="7">NIH 2624 / FGSC A1156</strain>
    </source>
</reference>
<dbReference type="STRING" id="341663.Q0CW03"/>
<evidence type="ECO:0000313" key="6">
    <source>
        <dbReference type="EMBL" id="EAU37093.1"/>
    </source>
</evidence>
<dbReference type="GeneID" id="4317097"/>
<organism evidence="6 7">
    <name type="scientific">Aspergillus terreus (strain NIH 2624 / FGSC A1156)</name>
    <dbReference type="NCBI Taxonomy" id="341663"/>
    <lineage>
        <taxon>Eukaryota</taxon>
        <taxon>Fungi</taxon>
        <taxon>Dikarya</taxon>
        <taxon>Ascomycota</taxon>
        <taxon>Pezizomycotina</taxon>
        <taxon>Eurotiomycetes</taxon>
        <taxon>Eurotiomycetidae</taxon>
        <taxon>Eurotiales</taxon>
        <taxon>Aspergillaceae</taxon>
        <taxon>Aspergillus</taxon>
        <taxon>Aspergillus subgen. Circumdati</taxon>
    </lineage>
</organism>
<dbReference type="OrthoDB" id="2441642at2759"/>
<keyword evidence="4" id="KW-0804">Transcription</keyword>
<name>Q0CW03_ASPTN</name>
<keyword evidence="5" id="KW-0539">Nucleus</keyword>
<evidence type="ECO:0000313" key="7">
    <source>
        <dbReference type="Proteomes" id="UP000007963"/>
    </source>
</evidence>
<evidence type="ECO:0000256" key="5">
    <source>
        <dbReference type="ARBA" id="ARBA00023242"/>
    </source>
</evidence>
<keyword evidence="2" id="KW-0862">Zinc</keyword>
<sequence length="336" mass="38625">MPGLPLSYGSPVVGWSPRPLQITGSRARVQEQNPQLDLRNIQLVAGSNAEDIRDRWLRPYILPPMGWAEVPKVYHPFTLQYISLVLRAYPRRMLRDGDVPPIIHHAQIHGGHIPRSLANCYTLVRMYEQAVPGSEAMAVTMVEKEMERLAEEDPPQDDCDLLAAFQAYLIYSVMLYFSPIHGTSSVNDKTMITLMDLAFRTAKNGLFCRAEAANARPTWESWIVAAAKRRAVFAMYIFSGVYNADRNLPNFIADELRELFVPGHKVLWEARDRETWEKEYDRQLIEWDDGMLQISELWRSDETGSPDRRRRIERWLGSVDEFGMMIFAVCSHIHGC</sequence>